<dbReference type="InterPro" id="IPR037873">
    <property type="entry name" value="BamE-like"/>
</dbReference>
<evidence type="ECO:0000313" key="4">
    <source>
        <dbReference type="EMBL" id="SPP64085.1"/>
    </source>
</evidence>
<dbReference type="InParanoid" id="A0A330L2V3"/>
<keyword evidence="2" id="KW-0472">Membrane</keyword>
<dbReference type="RefSeq" id="WP_121988508.1">
    <property type="nucleotide sequence ID" value="NZ_OUNR01000001.1"/>
</dbReference>
<name>A0A330L2V3_9BACT</name>
<organism evidence="4 5">
    <name type="scientific">Nitrospira lenta</name>
    <dbReference type="NCBI Taxonomy" id="1436998"/>
    <lineage>
        <taxon>Bacteria</taxon>
        <taxon>Pseudomonadati</taxon>
        <taxon>Nitrospirota</taxon>
        <taxon>Nitrospiria</taxon>
        <taxon>Nitrospirales</taxon>
        <taxon>Nitrospiraceae</taxon>
        <taxon>Nitrospira</taxon>
    </lineage>
</organism>
<evidence type="ECO:0000259" key="3">
    <source>
        <dbReference type="Pfam" id="PF04355"/>
    </source>
</evidence>
<dbReference type="InterPro" id="IPR007450">
    <property type="entry name" value="BamE_dom"/>
</dbReference>
<feature type="domain" description="Outer membrane protein assembly factor BamE" evidence="3">
    <location>
        <begin position="31"/>
        <end position="108"/>
    </location>
</feature>
<dbReference type="OrthoDB" id="9791151at2"/>
<protein>
    <recommendedName>
        <fullName evidence="3">Outer membrane protein assembly factor BamE domain-containing protein</fullName>
    </recommendedName>
</protein>
<dbReference type="GO" id="GO:0019867">
    <property type="term" value="C:outer membrane"/>
    <property type="evidence" value="ECO:0007669"/>
    <property type="project" value="InterPro"/>
</dbReference>
<reference evidence="5" key="1">
    <citation type="submission" date="2018-04" db="EMBL/GenBank/DDBJ databases">
        <authorList>
            <person name="Lucker S."/>
            <person name="Sakoula D."/>
        </authorList>
    </citation>
    <scope>NUCLEOTIDE SEQUENCE [LARGE SCALE GENOMIC DNA]</scope>
</reference>
<proteinExistence type="predicted"/>
<accession>A0A330L2V3</accession>
<keyword evidence="1" id="KW-0732">Signal</keyword>
<dbReference type="Proteomes" id="UP000248168">
    <property type="component" value="Unassembled WGS sequence"/>
</dbReference>
<dbReference type="EMBL" id="OUNR01000001">
    <property type="protein sequence ID" value="SPP64085.1"/>
    <property type="molecule type" value="Genomic_DNA"/>
</dbReference>
<sequence length="128" mass="14491">MFKRCTGIVLMAVLILTQGCVVTRGTLGEPLRDESIAQIKKGLSTMSEVVALLGTPERVVRGNDREIFHYYYYDGKSPALLLLVLNLVRMEVKSDNLYVFFGRNGLVEEVLYSKRTPNVEFKLWPFGS</sequence>
<keyword evidence="5" id="KW-1185">Reference proteome</keyword>
<evidence type="ECO:0000256" key="1">
    <source>
        <dbReference type="ARBA" id="ARBA00022729"/>
    </source>
</evidence>
<dbReference type="AlphaFoldDB" id="A0A330L2V3"/>
<dbReference type="Gene3D" id="3.30.1450.10">
    <property type="match status" value="1"/>
</dbReference>
<gene>
    <name evidence="4" type="ORF">NITLEN_11171</name>
</gene>
<dbReference type="PROSITE" id="PS51257">
    <property type="entry name" value="PROKAR_LIPOPROTEIN"/>
    <property type="match status" value="1"/>
</dbReference>
<evidence type="ECO:0000313" key="5">
    <source>
        <dbReference type="Proteomes" id="UP000248168"/>
    </source>
</evidence>
<dbReference type="Pfam" id="PF04355">
    <property type="entry name" value="BamE"/>
    <property type="match status" value="1"/>
</dbReference>
<evidence type="ECO:0000256" key="2">
    <source>
        <dbReference type="ARBA" id="ARBA00023136"/>
    </source>
</evidence>